<keyword evidence="3" id="KW-0813">Transport</keyword>
<dbReference type="Proteomes" id="UP000515163">
    <property type="component" value="Unplaced"/>
</dbReference>
<evidence type="ECO:0000256" key="4">
    <source>
        <dbReference type="ARBA" id="ARBA00022597"/>
    </source>
</evidence>
<proteinExistence type="inferred from homology"/>
<evidence type="ECO:0000256" key="7">
    <source>
        <dbReference type="ARBA" id="ARBA00023136"/>
    </source>
</evidence>
<evidence type="ECO:0000256" key="6">
    <source>
        <dbReference type="ARBA" id="ARBA00022989"/>
    </source>
</evidence>
<dbReference type="GO" id="GO:0005462">
    <property type="term" value="F:UDP-N-acetylglucosamine transmembrane transporter activity"/>
    <property type="evidence" value="ECO:0007669"/>
    <property type="project" value="TreeGrafter"/>
</dbReference>
<evidence type="ECO:0000256" key="5">
    <source>
        <dbReference type="ARBA" id="ARBA00022692"/>
    </source>
</evidence>
<keyword evidence="7 8" id="KW-0472">Membrane</keyword>
<dbReference type="InterPro" id="IPR013657">
    <property type="entry name" value="SCL35B1-4/HUT1"/>
</dbReference>
<dbReference type="GO" id="GO:0005464">
    <property type="term" value="F:UDP-xylose transmembrane transporter activity"/>
    <property type="evidence" value="ECO:0007669"/>
    <property type="project" value="TreeGrafter"/>
</dbReference>
<evidence type="ECO:0000256" key="3">
    <source>
        <dbReference type="ARBA" id="ARBA00022448"/>
    </source>
</evidence>
<evidence type="ECO:0000256" key="2">
    <source>
        <dbReference type="ARBA" id="ARBA00010694"/>
    </source>
</evidence>
<dbReference type="KEGG" id="aten:116307160"/>
<dbReference type="GeneID" id="116307160"/>
<dbReference type="InParanoid" id="A0A6P8J7W1"/>
<dbReference type="OrthoDB" id="999962at2759"/>
<reference evidence="10" key="1">
    <citation type="submission" date="2025-08" db="UniProtKB">
        <authorList>
            <consortium name="RefSeq"/>
        </authorList>
    </citation>
    <scope>IDENTIFICATION</scope>
</reference>
<feature type="transmembrane region" description="Helical" evidence="8">
    <location>
        <begin position="26"/>
        <end position="44"/>
    </location>
</feature>
<comment type="similarity">
    <text evidence="2">Belongs to the nucleotide-sugar transporter family. SLC35B subfamily.</text>
</comment>
<organism evidence="9 10">
    <name type="scientific">Actinia tenebrosa</name>
    <name type="common">Australian red waratah sea anemone</name>
    <dbReference type="NCBI Taxonomy" id="6105"/>
    <lineage>
        <taxon>Eukaryota</taxon>
        <taxon>Metazoa</taxon>
        <taxon>Cnidaria</taxon>
        <taxon>Anthozoa</taxon>
        <taxon>Hexacorallia</taxon>
        <taxon>Actiniaria</taxon>
        <taxon>Actiniidae</taxon>
        <taxon>Actinia</taxon>
    </lineage>
</organism>
<dbReference type="AlphaFoldDB" id="A0A6P8J7W1"/>
<evidence type="ECO:0000256" key="1">
    <source>
        <dbReference type="ARBA" id="ARBA00004127"/>
    </source>
</evidence>
<keyword evidence="5 8" id="KW-0812">Transmembrane</keyword>
<feature type="transmembrane region" description="Helical" evidence="8">
    <location>
        <begin position="56"/>
        <end position="74"/>
    </location>
</feature>
<comment type="subcellular location">
    <subcellularLocation>
        <location evidence="1">Endomembrane system</location>
        <topology evidence="1">Multi-pass membrane protein</topology>
    </subcellularLocation>
</comment>
<feature type="transmembrane region" description="Helical" evidence="8">
    <location>
        <begin position="198"/>
        <end position="220"/>
    </location>
</feature>
<evidence type="ECO:0000313" key="9">
    <source>
        <dbReference type="Proteomes" id="UP000515163"/>
    </source>
</evidence>
<dbReference type="GO" id="GO:0005789">
    <property type="term" value="C:endoplasmic reticulum membrane"/>
    <property type="evidence" value="ECO:0007669"/>
    <property type="project" value="TreeGrafter"/>
</dbReference>
<dbReference type="PANTHER" id="PTHR10778:SF4">
    <property type="entry name" value="NUCLEOTIDE SUGAR TRANSPORTER SLC35B4"/>
    <property type="match status" value="1"/>
</dbReference>
<name>A0A6P8J7W1_ACTTE</name>
<protein>
    <submittedName>
        <fullName evidence="10">UDP-xylose and UDP-N-acetylglucosamine transporter-like</fullName>
    </submittedName>
</protein>
<evidence type="ECO:0000256" key="8">
    <source>
        <dbReference type="SAM" id="Phobius"/>
    </source>
</evidence>
<gene>
    <name evidence="10" type="primary">LOC116307160</name>
</gene>
<feature type="transmembrane region" description="Helical" evidence="8">
    <location>
        <begin position="226"/>
        <end position="246"/>
    </location>
</feature>
<dbReference type="PANTHER" id="PTHR10778">
    <property type="entry name" value="SOLUTE CARRIER FAMILY 35 MEMBER B"/>
    <property type="match status" value="1"/>
</dbReference>
<accession>A0A6P8J7W1</accession>
<dbReference type="GO" id="GO:0000139">
    <property type="term" value="C:Golgi membrane"/>
    <property type="evidence" value="ECO:0007669"/>
    <property type="project" value="TreeGrafter"/>
</dbReference>
<dbReference type="FunCoup" id="A0A6P8J7W1">
    <property type="interactions" value="1492"/>
</dbReference>
<feature type="transmembrane region" description="Helical" evidence="8">
    <location>
        <begin position="89"/>
        <end position="107"/>
    </location>
</feature>
<dbReference type="Pfam" id="PF08449">
    <property type="entry name" value="UAA"/>
    <property type="match status" value="1"/>
</dbReference>
<keyword evidence="9" id="KW-1185">Reference proteome</keyword>
<sequence>MVTYFFLTSVINNYALNFNVPLPLHMIFKAGSLVANLLLGIIILKRSYKPSKYLSVLMVTAGIALCTIASASKGEAHHKATTGNPYTDYLWWCVGIGMLIVALLLSARLGIYQEQLYSEFGKHPKEALFYAHALPLPGFLLLGKDLYHHILVFSASEPLHLFGTSLLIPKLWLYTMGNVVTQYICIRSVYNLTSECTSLTVTLVVTLRKFFSLLFSIFYFMNPFTVYHWIGTALVFSGTFIFVELFQKIRDQLAPPKKEKKTE</sequence>
<evidence type="ECO:0000313" key="10">
    <source>
        <dbReference type="RefSeq" id="XP_031573170.1"/>
    </source>
</evidence>
<keyword evidence="4" id="KW-0762">Sugar transport</keyword>
<keyword evidence="6 8" id="KW-1133">Transmembrane helix</keyword>
<dbReference type="RefSeq" id="XP_031573170.1">
    <property type="nucleotide sequence ID" value="XM_031717310.1"/>
</dbReference>